<dbReference type="SUPFAM" id="SSF53474">
    <property type="entry name" value="alpha/beta-Hydrolases"/>
    <property type="match status" value="1"/>
</dbReference>
<dbReference type="PRINTS" id="PR00111">
    <property type="entry name" value="ABHYDROLASE"/>
</dbReference>
<dbReference type="InterPro" id="IPR050471">
    <property type="entry name" value="AB_hydrolase"/>
</dbReference>
<dbReference type="EMBL" id="CP059851">
    <property type="protein sequence ID" value="QMW23224.1"/>
    <property type="molecule type" value="Genomic_DNA"/>
</dbReference>
<proteinExistence type="predicted"/>
<reference evidence="2 3" key="1">
    <citation type="submission" date="2020-07" db="EMBL/GenBank/DDBJ databases">
        <title>Complete genome sequence for Sandaracinobacter sp. M6.</title>
        <authorList>
            <person name="Tang Y."/>
            <person name="Liu Q."/>
            <person name="Guo Z."/>
            <person name="Lei P."/>
            <person name="Huang B."/>
        </authorList>
    </citation>
    <scope>NUCLEOTIDE SEQUENCE [LARGE SCALE GENOMIC DNA]</scope>
    <source>
        <strain evidence="2 3">M6</strain>
    </source>
</reference>
<keyword evidence="2" id="KW-0378">Hydrolase</keyword>
<name>A0A7G5IIN2_9SPHN</name>
<protein>
    <submittedName>
        <fullName evidence="2">Alpha/beta hydrolase</fullName>
    </submittedName>
</protein>
<feature type="domain" description="AB hydrolase-1" evidence="1">
    <location>
        <begin position="34"/>
        <end position="242"/>
    </location>
</feature>
<evidence type="ECO:0000259" key="1">
    <source>
        <dbReference type="Pfam" id="PF00561"/>
    </source>
</evidence>
<accession>A0A7G5IIN2</accession>
<dbReference type="PANTHER" id="PTHR43433">
    <property type="entry name" value="HYDROLASE, ALPHA/BETA FOLD FAMILY PROTEIN"/>
    <property type="match status" value="1"/>
</dbReference>
<evidence type="ECO:0000313" key="3">
    <source>
        <dbReference type="Proteomes" id="UP000515292"/>
    </source>
</evidence>
<dbReference type="AlphaFoldDB" id="A0A7G5IIN2"/>
<dbReference type="PANTHER" id="PTHR43433:SF4">
    <property type="entry name" value="NON-HEME CHLOROPEROXIDASE-RELATED"/>
    <property type="match status" value="1"/>
</dbReference>
<dbReference type="InterPro" id="IPR029058">
    <property type="entry name" value="AB_hydrolase_fold"/>
</dbReference>
<dbReference type="RefSeq" id="WP_182296882.1">
    <property type="nucleotide sequence ID" value="NZ_CP059851.1"/>
</dbReference>
<dbReference type="GO" id="GO:0016787">
    <property type="term" value="F:hydrolase activity"/>
    <property type="evidence" value="ECO:0007669"/>
    <property type="project" value="UniProtKB-KW"/>
</dbReference>
<sequence length="266" mass="29809">MKTTDAPQQAAARSHTVQINNIELHYEEYGDGTPLVLLHGFGGCAQNWHPFTTDLSKRHRLIAVDLRGHGYSTNPDKTFTHRAAASDVFLLLERLKVDQFSAMGMSSGGMVLLHMATSQPKRIDSMVLISATSHFPDQARAIMRRASFVAMPRHVQDMYRHCAKRGDAQIHELISQFNALGDNYDDMDFTAQRLSSISARTLVVHGDRDQFFPVEIAVSMYRSIPNAELWIIPGGDHVPIYDSEVPFSSAALRFLDQHVGKQQSLF</sequence>
<evidence type="ECO:0000313" key="2">
    <source>
        <dbReference type="EMBL" id="QMW23224.1"/>
    </source>
</evidence>
<keyword evidence="3" id="KW-1185">Reference proteome</keyword>
<dbReference type="InterPro" id="IPR000073">
    <property type="entry name" value="AB_hydrolase_1"/>
</dbReference>
<organism evidence="2 3">
    <name type="scientific">Sandaracinobacteroides saxicola</name>
    <dbReference type="NCBI Taxonomy" id="2759707"/>
    <lineage>
        <taxon>Bacteria</taxon>
        <taxon>Pseudomonadati</taxon>
        <taxon>Pseudomonadota</taxon>
        <taxon>Alphaproteobacteria</taxon>
        <taxon>Sphingomonadales</taxon>
        <taxon>Sphingosinicellaceae</taxon>
        <taxon>Sandaracinobacteroides</taxon>
    </lineage>
</organism>
<dbReference type="Pfam" id="PF00561">
    <property type="entry name" value="Abhydrolase_1"/>
    <property type="match status" value="1"/>
</dbReference>
<dbReference type="Gene3D" id="3.40.50.1820">
    <property type="entry name" value="alpha/beta hydrolase"/>
    <property type="match status" value="1"/>
</dbReference>
<dbReference type="KEGG" id="sand:H3309_01560"/>
<gene>
    <name evidence="2" type="ORF">H3309_01560</name>
</gene>
<dbReference type="Proteomes" id="UP000515292">
    <property type="component" value="Chromosome"/>
</dbReference>